<accession>A0A1B0B621</accession>
<evidence type="ECO:0000313" key="2">
    <source>
        <dbReference type="EnsemblMetazoa" id="GPPI020099-PA"/>
    </source>
</evidence>
<evidence type="ECO:0000256" key="1">
    <source>
        <dbReference type="SAM" id="MobiDB-lite"/>
    </source>
</evidence>
<reference evidence="2" key="2">
    <citation type="submission" date="2020-05" db="UniProtKB">
        <authorList>
            <consortium name="EnsemblMetazoa"/>
        </authorList>
    </citation>
    <scope>IDENTIFICATION</scope>
    <source>
        <strain evidence="2">IAEA</strain>
    </source>
</reference>
<reference evidence="3" key="1">
    <citation type="submission" date="2015-01" db="EMBL/GenBank/DDBJ databases">
        <authorList>
            <person name="Aksoy S."/>
            <person name="Warren W."/>
            <person name="Wilson R.K."/>
        </authorList>
    </citation>
    <scope>NUCLEOTIDE SEQUENCE [LARGE SCALE GENOMIC DNA]</scope>
    <source>
        <strain evidence="3">IAEA</strain>
    </source>
</reference>
<name>A0A1B0B621_9MUSC</name>
<feature type="compositionally biased region" description="Polar residues" evidence="1">
    <location>
        <begin position="20"/>
        <end position="31"/>
    </location>
</feature>
<keyword evidence="3" id="KW-1185">Reference proteome</keyword>
<dbReference type="AlphaFoldDB" id="A0A1B0B621"/>
<proteinExistence type="predicted"/>
<sequence length="122" mass="13623">MTVANMMIAIANEKTRKPNSEAQDFSRSPQGSVPARPGRWPQGTVSTTLAITETAIKKPVWVQVAGDELQLVPNQWPPPVQMAAKRRPRPYYVGECFLQLLSAPNSFNHCYILISKILLFTN</sequence>
<evidence type="ECO:0000313" key="3">
    <source>
        <dbReference type="Proteomes" id="UP000092460"/>
    </source>
</evidence>
<dbReference type="VEuPathDB" id="VectorBase:GPPI020099"/>
<feature type="region of interest" description="Disordered" evidence="1">
    <location>
        <begin position="11"/>
        <end position="42"/>
    </location>
</feature>
<dbReference type="EnsemblMetazoa" id="GPPI020099-RA">
    <property type="protein sequence ID" value="GPPI020099-PA"/>
    <property type="gene ID" value="GPPI020099"/>
</dbReference>
<organism evidence="2 3">
    <name type="scientific">Glossina palpalis gambiensis</name>
    <dbReference type="NCBI Taxonomy" id="67801"/>
    <lineage>
        <taxon>Eukaryota</taxon>
        <taxon>Metazoa</taxon>
        <taxon>Ecdysozoa</taxon>
        <taxon>Arthropoda</taxon>
        <taxon>Hexapoda</taxon>
        <taxon>Insecta</taxon>
        <taxon>Pterygota</taxon>
        <taxon>Neoptera</taxon>
        <taxon>Endopterygota</taxon>
        <taxon>Diptera</taxon>
        <taxon>Brachycera</taxon>
        <taxon>Muscomorpha</taxon>
        <taxon>Hippoboscoidea</taxon>
        <taxon>Glossinidae</taxon>
        <taxon>Glossina</taxon>
    </lineage>
</organism>
<protein>
    <submittedName>
        <fullName evidence="2">Uncharacterized protein</fullName>
    </submittedName>
</protein>
<dbReference type="Proteomes" id="UP000092460">
    <property type="component" value="Unassembled WGS sequence"/>
</dbReference>
<dbReference type="EMBL" id="JXJN01008949">
    <property type="status" value="NOT_ANNOTATED_CDS"/>
    <property type="molecule type" value="Genomic_DNA"/>
</dbReference>